<dbReference type="AlphaFoldDB" id="A0A2S9INQ0"/>
<sequence>MTDIATLGIEAKASGVDQASKSLDKLTTAAKRAEAATESLGPTASNSGKMAANAANASANALNAEASAANRAAGALRAHSQAANQNTRGLVKTHNTANLAAQGFDIFTTAAGGMSAGLIGMQQGLQIAQVAMTSTDGFAKTLAASFAAMLSPVTFIAIGLTTLVAAGIQMVDWAKAGSAALVGIADGLEVIAPYATAAAGALALIYAPSIVVGMINIIALLARISVAALAMAASFTAAWLAALGPVGLLITGIAAVGTAAYLLRDEIKSAIGVDVVAIIRDSANFIVNSFEAVYSDIKFLWMNFPAIVGAAAYGAANLFIKGINQMMQKAAEAIDWLTGKANKATGTLGIAPIAPIGKVEGIRELTNPYTDGLSTENSTHAAEIARIMSQDRLSQFGTAIGEGASFASGKLKELAGWMTSVDEKGKKKRGGRTDSEKYKDIVDGANRRIASLNAEQMAVGLTEEAAAKLRYEQDLLNQAQRAGIELTPKQTAQLKGLAATMAATEAATLKAQEALDFAKDATGGFFSDLRSGLMNGEGLWKSFANAATNALDMVIEKIQTQLIDAIFQVNNAASGGGGFWSSLFGGFLGGGAAFANSGQLAKGFAAGGGLYAAGGYTGNGSTYQPAGVVHKGEYVFSKAATAKIGVGNLDGMHRRAKGYASGGYVGSAPRVQAPSNGNQQNVQVSVGVEFKNNGTFDAYVTDVAQTQGRKEAQSVVKSYDKTGAMRLKRDSQQAGRRGFV</sequence>
<feature type="transmembrane region" description="Helical" evidence="1">
    <location>
        <begin position="191"/>
        <end position="213"/>
    </location>
</feature>
<evidence type="ECO:0000256" key="1">
    <source>
        <dbReference type="SAM" id="Phobius"/>
    </source>
</evidence>
<name>A0A2S9INQ0_9HYPH</name>
<keyword evidence="1" id="KW-0472">Membrane</keyword>
<evidence type="ECO:0000313" key="2">
    <source>
        <dbReference type="EMBL" id="PRD42135.1"/>
    </source>
</evidence>
<keyword evidence="1" id="KW-0812">Transmembrane</keyword>
<dbReference type="RefSeq" id="WP_105743403.1">
    <property type="nucleotide sequence ID" value="NZ_PVBR01000014.1"/>
</dbReference>
<reference evidence="2 3" key="1">
    <citation type="submission" date="2018-02" db="EMBL/GenBank/DDBJ databases">
        <title>The draft genome of Phyllobacterium sp. 1N-3.</title>
        <authorList>
            <person name="Liu L."/>
            <person name="Li L."/>
            <person name="Zhang X."/>
            <person name="Wang T."/>
            <person name="Liang L."/>
        </authorList>
    </citation>
    <scope>NUCLEOTIDE SEQUENCE [LARGE SCALE GENOMIC DNA]</scope>
    <source>
        <strain evidence="2 3">1N-3</strain>
    </source>
</reference>
<proteinExistence type="predicted"/>
<feature type="transmembrane region" description="Helical" evidence="1">
    <location>
        <begin position="246"/>
        <end position="263"/>
    </location>
</feature>
<dbReference type="EMBL" id="PVBR01000014">
    <property type="protein sequence ID" value="PRD42135.1"/>
    <property type="molecule type" value="Genomic_DNA"/>
</dbReference>
<organism evidence="2 3">
    <name type="scientific">Phyllobacterium phragmitis</name>
    <dbReference type="NCBI Taxonomy" id="2670329"/>
    <lineage>
        <taxon>Bacteria</taxon>
        <taxon>Pseudomonadati</taxon>
        <taxon>Pseudomonadota</taxon>
        <taxon>Alphaproteobacteria</taxon>
        <taxon>Hyphomicrobiales</taxon>
        <taxon>Phyllobacteriaceae</taxon>
        <taxon>Phyllobacterium</taxon>
    </lineage>
</organism>
<gene>
    <name evidence="2" type="ORF">C5748_18480</name>
</gene>
<keyword evidence="1" id="KW-1133">Transmembrane helix</keyword>
<dbReference type="Proteomes" id="UP000239434">
    <property type="component" value="Unassembled WGS sequence"/>
</dbReference>
<protein>
    <submittedName>
        <fullName evidence="2">Phage tail tape-measure protein</fullName>
    </submittedName>
</protein>
<feature type="transmembrane region" description="Helical" evidence="1">
    <location>
        <begin position="299"/>
        <end position="320"/>
    </location>
</feature>
<accession>A0A2S9INQ0</accession>
<feature type="transmembrane region" description="Helical" evidence="1">
    <location>
        <begin position="220"/>
        <end position="240"/>
    </location>
</feature>
<keyword evidence="3" id="KW-1185">Reference proteome</keyword>
<evidence type="ECO:0000313" key="3">
    <source>
        <dbReference type="Proteomes" id="UP000239434"/>
    </source>
</evidence>
<comment type="caution">
    <text evidence="2">The sequence shown here is derived from an EMBL/GenBank/DDBJ whole genome shotgun (WGS) entry which is preliminary data.</text>
</comment>
<feature type="transmembrane region" description="Helical" evidence="1">
    <location>
        <begin position="142"/>
        <end position="171"/>
    </location>
</feature>